<keyword evidence="1" id="KW-0472">Membrane</keyword>
<dbReference type="RefSeq" id="WP_184835048.1">
    <property type="nucleotide sequence ID" value="NZ_JACHMN010000002.1"/>
</dbReference>
<evidence type="ECO:0000256" key="1">
    <source>
        <dbReference type="SAM" id="Phobius"/>
    </source>
</evidence>
<comment type="caution">
    <text evidence="2">The sequence shown here is derived from an EMBL/GenBank/DDBJ whole genome shotgun (WGS) entry which is preliminary data.</text>
</comment>
<feature type="transmembrane region" description="Helical" evidence="1">
    <location>
        <begin position="120"/>
        <end position="140"/>
    </location>
</feature>
<proteinExistence type="predicted"/>
<keyword evidence="3" id="KW-1185">Reference proteome</keyword>
<sequence>MASEEIRTRAKALPRFLLHLAAQRIPAHLRAETLEEWHGELHQFAVAAEGLPLKSLCQSLRFAVGILSSARKIGRDLSGYRSIWMRFGERIRRVATRSAFRPKERIESGRKADIRRFQSALAIGVLSFIVAPVGLLVAYFGMNASQVDPDYSIFDLHRHWPVYVVALALMLAPSLMIAGDSVRRWRARPK</sequence>
<organism evidence="2 3">
    <name type="scientific">Allocatelliglobosispora scoriae</name>
    <dbReference type="NCBI Taxonomy" id="643052"/>
    <lineage>
        <taxon>Bacteria</taxon>
        <taxon>Bacillati</taxon>
        <taxon>Actinomycetota</taxon>
        <taxon>Actinomycetes</taxon>
        <taxon>Micromonosporales</taxon>
        <taxon>Micromonosporaceae</taxon>
        <taxon>Allocatelliglobosispora</taxon>
    </lineage>
</organism>
<dbReference type="EMBL" id="JACHMN010000002">
    <property type="protein sequence ID" value="MBB5868828.1"/>
    <property type="molecule type" value="Genomic_DNA"/>
</dbReference>
<feature type="transmembrane region" description="Helical" evidence="1">
    <location>
        <begin position="160"/>
        <end position="178"/>
    </location>
</feature>
<keyword evidence="1" id="KW-1133">Transmembrane helix</keyword>
<dbReference type="AlphaFoldDB" id="A0A841BN70"/>
<evidence type="ECO:0000313" key="3">
    <source>
        <dbReference type="Proteomes" id="UP000587527"/>
    </source>
</evidence>
<evidence type="ECO:0000313" key="2">
    <source>
        <dbReference type="EMBL" id="MBB5868828.1"/>
    </source>
</evidence>
<gene>
    <name evidence="2" type="ORF">F4553_002207</name>
</gene>
<reference evidence="2 3" key="1">
    <citation type="submission" date="2020-08" db="EMBL/GenBank/DDBJ databases">
        <title>Sequencing the genomes of 1000 actinobacteria strains.</title>
        <authorList>
            <person name="Klenk H.-P."/>
        </authorList>
    </citation>
    <scope>NUCLEOTIDE SEQUENCE [LARGE SCALE GENOMIC DNA]</scope>
    <source>
        <strain evidence="2 3">DSM 45362</strain>
    </source>
</reference>
<name>A0A841BN70_9ACTN</name>
<accession>A0A841BN70</accession>
<keyword evidence="1" id="KW-0812">Transmembrane</keyword>
<protein>
    <submittedName>
        <fullName evidence="2">Uncharacterized protein</fullName>
    </submittedName>
</protein>
<dbReference type="Proteomes" id="UP000587527">
    <property type="component" value="Unassembled WGS sequence"/>
</dbReference>